<feature type="region of interest" description="Disordered" evidence="1">
    <location>
        <begin position="685"/>
        <end position="709"/>
    </location>
</feature>
<reference evidence="4" key="1">
    <citation type="submission" date="2010-07" db="EMBL/GenBank/DDBJ databases">
        <title>The genome sequence of Gaeumannomyces graminis var. tritici strain R3-111a-1.</title>
        <authorList>
            <consortium name="The Broad Institute Genome Sequencing Platform"/>
            <person name="Ma L.-J."/>
            <person name="Dead R."/>
            <person name="Young S."/>
            <person name="Zeng Q."/>
            <person name="Koehrsen M."/>
            <person name="Alvarado L."/>
            <person name="Berlin A."/>
            <person name="Chapman S.B."/>
            <person name="Chen Z."/>
            <person name="Freedman E."/>
            <person name="Gellesch M."/>
            <person name="Goldberg J."/>
            <person name="Griggs A."/>
            <person name="Gujja S."/>
            <person name="Heilman E.R."/>
            <person name="Heiman D."/>
            <person name="Hepburn T."/>
            <person name="Howarth C."/>
            <person name="Jen D."/>
            <person name="Larson L."/>
            <person name="Mehta T."/>
            <person name="Neiman D."/>
            <person name="Pearson M."/>
            <person name="Roberts A."/>
            <person name="Saif S."/>
            <person name="Shea T."/>
            <person name="Shenoy N."/>
            <person name="Sisk P."/>
            <person name="Stolte C."/>
            <person name="Sykes S."/>
            <person name="Walk T."/>
            <person name="White J."/>
            <person name="Yandava C."/>
            <person name="Haas B."/>
            <person name="Nusbaum C."/>
            <person name="Birren B."/>
        </authorList>
    </citation>
    <scope>NUCLEOTIDE SEQUENCE [LARGE SCALE GENOMIC DNA]</scope>
    <source>
        <strain evidence="4">R3-111a-1</strain>
    </source>
</reference>
<evidence type="ECO:0000313" key="2">
    <source>
        <dbReference type="EMBL" id="EJT69321.1"/>
    </source>
</evidence>
<dbReference type="GeneID" id="20353398"/>
<reference evidence="2" key="3">
    <citation type="submission" date="2010-09" db="EMBL/GenBank/DDBJ databases">
        <title>Annotation of Gaeumannomyces graminis var. tritici R3-111a-1.</title>
        <authorList>
            <consortium name="The Broad Institute Genome Sequencing Platform"/>
            <person name="Ma L.-J."/>
            <person name="Dead R."/>
            <person name="Young S.K."/>
            <person name="Zeng Q."/>
            <person name="Gargeya S."/>
            <person name="Fitzgerald M."/>
            <person name="Haas B."/>
            <person name="Abouelleil A."/>
            <person name="Alvarado L."/>
            <person name="Arachchi H.M."/>
            <person name="Berlin A."/>
            <person name="Brown A."/>
            <person name="Chapman S.B."/>
            <person name="Chen Z."/>
            <person name="Dunbar C."/>
            <person name="Freedman E."/>
            <person name="Gearin G."/>
            <person name="Gellesch M."/>
            <person name="Goldberg J."/>
            <person name="Griggs A."/>
            <person name="Gujja S."/>
            <person name="Heiman D."/>
            <person name="Howarth C."/>
            <person name="Larson L."/>
            <person name="Lui A."/>
            <person name="MacDonald P.J.P."/>
            <person name="Mehta T."/>
            <person name="Montmayeur A."/>
            <person name="Murphy C."/>
            <person name="Neiman D."/>
            <person name="Pearson M."/>
            <person name="Priest M."/>
            <person name="Roberts A."/>
            <person name="Saif S."/>
            <person name="Shea T."/>
            <person name="Shenoy N."/>
            <person name="Sisk P."/>
            <person name="Stolte C."/>
            <person name="Sykes S."/>
            <person name="Yandava C."/>
            <person name="Wortman J."/>
            <person name="Nusbaum C."/>
            <person name="Birren B."/>
        </authorList>
    </citation>
    <scope>NUCLEOTIDE SEQUENCE</scope>
    <source>
        <strain evidence="2">R3-111a-1</strain>
    </source>
</reference>
<feature type="compositionally biased region" description="Polar residues" evidence="1">
    <location>
        <begin position="144"/>
        <end position="157"/>
    </location>
</feature>
<dbReference type="Gene3D" id="2.60.40.640">
    <property type="match status" value="1"/>
</dbReference>
<feature type="compositionally biased region" description="Low complexity" evidence="1">
    <location>
        <begin position="162"/>
        <end position="183"/>
    </location>
</feature>
<feature type="compositionally biased region" description="Gly residues" evidence="1">
    <location>
        <begin position="906"/>
        <end position="916"/>
    </location>
</feature>
<dbReference type="VEuPathDB" id="FungiDB:GGTG_12940"/>
<dbReference type="EMBL" id="GL385404">
    <property type="protein sequence ID" value="EJT69321.1"/>
    <property type="molecule type" value="Genomic_DNA"/>
</dbReference>
<feature type="compositionally biased region" description="Low complexity" evidence="1">
    <location>
        <begin position="85"/>
        <end position="106"/>
    </location>
</feature>
<reference evidence="3" key="4">
    <citation type="journal article" date="2015" name="G3 (Bethesda)">
        <title>Genome sequences of three phytopathogenic species of the Magnaporthaceae family of fungi.</title>
        <authorList>
            <person name="Okagaki L.H."/>
            <person name="Nunes C.C."/>
            <person name="Sailsbery J."/>
            <person name="Clay B."/>
            <person name="Brown D."/>
            <person name="John T."/>
            <person name="Oh Y."/>
            <person name="Young N."/>
            <person name="Fitzgerald M."/>
            <person name="Haas B.J."/>
            <person name="Zeng Q."/>
            <person name="Young S."/>
            <person name="Adiconis X."/>
            <person name="Fan L."/>
            <person name="Levin J.Z."/>
            <person name="Mitchell T.K."/>
            <person name="Okubara P.A."/>
            <person name="Farman M.L."/>
            <person name="Kohn L.M."/>
            <person name="Birren B."/>
            <person name="Ma L.-J."/>
            <person name="Dean R.A."/>
        </authorList>
    </citation>
    <scope>NUCLEOTIDE SEQUENCE</scope>
    <source>
        <strain evidence="3">R3-111a-1</strain>
    </source>
</reference>
<organism evidence="2">
    <name type="scientific">Gaeumannomyces tritici (strain R3-111a-1)</name>
    <name type="common">Wheat and barley take-all root rot fungus</name>
    <name type="synonym">Gaeumannomyces graminis var. tritici</name>
    <dbReference type="NCBI Taxonomy" id="644352"/>
    <lineage>
        <taxon>Eukaryota</taxon>
        <taxon>Fungi</taxon>
        <taxon>Dikarya</taxon>
        <taxon>Ascomycota</taxon>
        <taxon>Pezizomycotina</taxon>
        <taxon>Sordariomycetes</taxon>
        <taxon>Sordariomycetidae</taxon>
        <taxon>Magnaporthales</taxon>
        <taxon>Magnaporthaceae</taxon>
        <taxon>Gaeumannomyces</taxon>
    </lineage>
</organism>
<dbReference type="STRING" id="644352.J3PHG0"/>
<dbReference type="InterPro" id="IPR014848">
    <property type="entry name" value="Rgp1"/>
</dbReference>
<dbReference type="EnsemblFungi" id="EJT69321">
    <property type="protein sequence ID" value="EJT69321"/>
    <property type="gene ID" value="GGTG_12940"/>
</dbReference>
<feature type="compositionally biased region" description="Pro residues" evidence="1">
    <location>
        <begin position="889"/>
        <end position="903"/>
    </location>
</feature>
<dbReference type="AlphaFoldDB" id="J3PHG0"/>
<dbReference type="OrthoDB" id="1918at2759"/>
<feature type="compositionally biased region" description="Polar residues" evidence="1">
    <location>
        <begin position="313"/>
        <end position="322"/>
    </location>
</feature>
<feature type="compositionally biased region" description="Acidic residues" evidence="1">
    <location>
        <begin position="323"/>
        <end position="335"/>
    </location>
</feature>
<feature type="compositionally biased region" description="Polar residues" evidence="1">
    <location>
        <begin position="687"/>
        <end position="699"/>
    </location>
</feature>
<reference evidence="2" key="2">
    <citation type="submission" date="2010-07" db="EMBL/GenBank/DDBJ databases">
        <authorList>
            <consortium name="The Broad Institute Genome Sequencing Platform"/>
            <consortium name="Broad Institute Genome Sequencing Center for Infectious Disease"/>
            <person name="Ma L.-J."/>
            <person name="Dead R."/>
            <person name="Young S."/>
            <person name="Zeng Q."/>
            <person name="Koehrsen M."/>
            <person name="Alvarado L."/>
            <person name="Berlin A."/>
            <person name="Chapman S.B."/>
            <person name="Chen Z."/>
            <person name="Freedman E."/>
            <person name="Gellesch M."/>
            <person name="Goldberg J."/>
            <person name="Griggs A."/>
            <person name="Gujja S."/>
            <person name="Heilman E.R."/>
            <person name="Heiman D."/>
            <person name="Hepburn T."/>
            <person name="Howarth C."/>
            <person name="Jen D."/>
            <person name="Larson L."/>
            <person name="Mehta T."/>
            <person name="Neiman D."/>
            <person name="Pearson M."/>
            <person name="Roberts A."/>
            <person name="Saif S."/>
            <person name="Shea T."/>
            <person name="Shenoy N."/>
            <person name="Sisk P."/>
            <person name="Stolte C."/>
            <person name="Sykes S."/>
            <person name="Walk T."/>
            <person name="White J."/>
            <person name="Yandava C."/>
            <person name="Haas B."/>
            <person name="Nusbaum C."/>
            <person name="Birren B."/>
        </authorList>
    </citation>
    <scope>NUCLEOTIDE SEQUENCE</scope>
    <source>
        <strain evidence="2">R3-111a-1</strain>
    </source>
</reference>
<dbReference type="RefSeq" id="XP_009229106.1">
    <property type="nucleotide sequence ID" value="XM_009230842.1"/>
</dbReference>
<reference evidence="3" key="5">
    <citation type="submission" date="2018-04" db="UniProtKB">
        <authorList>
            <consortium name="EnsemblFungi"/>
        </authorList>
    </citation>
    <scope>IDENTIFICATION</scope>
    <source>
        <strain evidence="3">R3-111a-1</strain>
    </source>
</reference>
<feature type="compositionally biased region" description="Polar residues" evidence="1">
    <location>
        <begin position="232"/>
        <end position="249"/>
    </location>
</feature>
<feature type="region of interest" description="Disordered" evidence="1">
    <location>
        <begin position="47"/>
        <end position="338"/>
    </location>
</feature>
<sequence>MAPTPEGPASSGGGSSTIRVFVRWHDQTVFAGEEVKCTITFRNVAAAPNSAGLGPSSSSSGPATASKQHGGSDRRKSHPSPLLVAAQARQAQQQIQQIQQQQQQQQHRPKTPSAAGLAPPLAVTRGHHRSSQSISGGPPLARSRSGSVTWPPSSSNDGSGGVAAAAAAAAEAAGQQKQDQQQQGNGGRGHRRSISIVSLGSPTPSSPGQRHDQGAGGSGSVKSPRQHRGHGRSSSLQINSRSPTLNGPRSASHPQRPPFHPQPSPLLNASYPPSNSSGPSTTPNTPGLGIGLGSAVPSPRPTPDALSGFKFPATQTPLLQQTSEDDLTTPLDEDATPMVGGVGGQSPRGDSYNFHNQEQPIPTINESDALAGAAAAVARVLSTSSISGTPRSSTDGGFYSVSNNSTETLASEYVTTLPHRTASSSNSSRPLHLRQRSNLLVHHHRTKAPEALMMGYAQIQGSFTLDGSLMDLAPFEQVKRKAVVGGQGGGVIGVESQASGARRESGLLRSFGWGSITSSIGELLGGGELSTIKEMRGIAGAKAIPLLSTPQSILFVDLRLAPGESRTFEYSFRLPKGLPPTHKGKAMKISYSLVVGTQRPGGAKEQQLKSVDVPFRVLGSVNSHGEILGHDLMAPYVLLKDLAHVRTLEESAVAELAKKKPPAPPSSSTMAGFLAYVDELVHRPNQGPHQSLLSPTVDQSGYRLSPSPTATRRFSAASSLFDEMAAPNSPAADTPAKEAIDLAILRSNMTSAGQQSANRFEIARNGRRVGVVTLARPAWRLGEAVTMTVDFSRAQVPCYALHAALETAERVDPSLALRSEASVHRVTRRVYATSSEAAMYARRIVFNPTIPATATPEFVTSGISLEWKVRLEFVVPSTTAAAASMANHMPPPPLPTSPLPSPSPNNGGGGGGGGGDNYVDDEHGGDEDDDSDTGSLRTERAPLTTPGGNSSSSSSNSYGYYAGGGQQQHYHHPLLEEVARDDRGGLVLVAAETLPCESFEVAVPLRVYGAVCSGLERLERDEAEFGLAV</sequence>
<evidence type="ECO:0000313" key="3">
    <source>
        <dbReference type="EnsemblFungi" id="EJT69321"/>
    </source>
</evidence>
<dbReference type="PANTHER" id="PTHR12507">
    <property type="entry name" value="REDUCED GROWTH PHENOTYPE 1 RGP1, YEAST -RELATED"/>
    <property type="match status" value="1"/>
</dbReference>
<feature type="compositionally biased region" description="Pro residues" evidence="1">
    <location>
        <begin position="255"/>
        <end position="264"/>
    </location>
</feature>
<feature type="compositionally biased region" description="Low complexity" evidence="1">
    <location>
        <begin position="272"/>
        <end position="287"/>
    </location>
</feature>
<keyword evidence="4" id="KW-1185">Reference proteome</keyword>
<feature type="region of interest" description="Disordered" evidence="1">
    <location>
        <begin position="884"/>
        <end position="965"/>
    </location>
</feature>
<gene>
    <name evidence="3" type="primary">20353398</name>
    <name evidence="2" type="ORF">GGTG_12940</name>
</gene>
<dbReference type="HOGENOM" id="CLU_005862_0_0_1"/>
<proteinExistence type="predicted"/>
<feature type="compositionally biased region" description="Acidic residues" evidence="1">
    <location>
        <begin position="923"/>
        <end position="932"/>
    </location>
</feature>
<protein>
    <submittedName>
        <fullName evidence="2 3">Uncharacterized protein</fullName>
    </submittedName>
</protein>
<dbReference type="Proteomes" id="UP000006039">
    <property type="component" value="Unassembled WGS sequence"/>
</dbReference>
<evidence type="ECO:0000256" key="1">
    <source>
        <dbReference type="SAM" id="MobiDB-lite"/>
    </source>
</evidence>
<evidence type="ECO:0000313" key="4">
    <source>
        <dbReference type="Proteomes" id="UP000006039"/>
    </source>
</evidence>
<dbReference type="Pfam" id="PF08737">
    <property type="entry name" value="Rgp1"/>
    <property type="match status" value="1"/>
</dbReference>
<dbReference type="InterPro" id="IPR014752">
    <property type="entry name" value="Arrestin-like_C"/>
</dbReference>
<feature type="compositionally biased region" description="Polar residues" evidence="1">
    <location>
        <begin position="195"/>
        <end position="208"/>
    </location>
</feature>
<feature type="compositionally biased region" description="Low complexity" evidence="1">
    <location>
        <begin position="47"/>
        <end position="66"/>
    </location>
</feature>
<name>J3PHG0_GAET3</name>
<feature type="compositionally biased region" description="Low complexity" evidence="1">
    <location>
        <begin position="947"/>
        <end position="960"/>
    </location>
</feature>
<accession>J3PHG0</accession>
<dbReference type="eggNOG" id="KOG4469">
    <property type="taxonomic scope" value="Eukaryota"/>
</dbReference>